<sequence>MSARRLLISLFGLIMGVVSLNAFAHKESDAYLTLQIDPRNDHIMHAQWDIALRDLDFAIGIDTNHDGAITWGEVQSHRAAIESYALSRLTIKGDGLTCALQPTGQMIDDHTDGTYGVILFDAVCDKNIPSTLTVVYQLMYDLDPYHRGIVTIHAGEKIAGAVLGPSNPSASLNLRVPDRWGEFKSFVTDGIWHIWTGVDHILFLLSLLLPAVLVRRRAFSDHSPWRKGALLTETTGALMAAMTPRPRYRWEAATRFWPPCLDVIKVVSAFSLSHSVTLSLAVLGIVHVPSRLVESGIALSVMVAALNNLYPLVNKRVWLIAFAFGFIHGLGFASALSGLQLPAGAMAASLGGFSVGVEVGQEAIVLAFLPLAYLLRTTWLYQRLMFRCGSLLIVALAIGWFVQRAFDVLIPGFSAIVPS</sequence>
<dbReference type="PROSITE" id="PS00018">
    <property type="entry name" value="EF_HAND_1"/>
    <property type="match status" value="1"/>
</dbReference>
<gene>
    <name evidence="3" type="ORF">ISP13_14555</name>
</gene>
<keyword evidence="4" id="KW-1185">Reference proteome</keyword>
<keyword evidence="1" id="KW-1133">Transmembrane helix</keyword>
<keyword evidence="1" id="KW-0812">Transmembrane</keyword>
<feature type="signal peptide" evidence="2">
    <location>
        <begin position="1"/>
        <end position="24"/>
    </location>
</feature>
<dbReference type="Proteomes" id="UP001620405">
    <property type="component" value="Unassembled WGS sequence"/>
</dbReference>
<dbReference type="InterPro" id="IPR018247">
    <property type="entry name" value="EF_Hand_1_Ca_BS"/>
</dbReference>
<organism evidence="3 4">
    <name type="scientific">Dyella lipolytica</name>
    <dbReference type="NCBI Taxonomy" id="1867835"/>
    <lineage>
        <taxon>Bacteria</taxon>
        <taxon>Pseudomonadati</taxon>
        <taxon>Pseudomonadota</taxon>
        <taxon>Gammaproteobacteria</taxon>
        <taxon>Lysobacterales</taxon>
        <taxon>Rhodanobacteraceae</taxon>
        <taxon>Dyella</taxon>
    </lineage>
</organism>
<dbReference type="Pfam" id="PF13795">
    <property type="entry name" value="HupE_UreJ_2"/>
    <property type="match status" value="1"/>
</dbReference>
<dbReference type="InterPro" id="IPR032809">
    <property type="entry name" value="Put_HupE_UreJ"/>
</dbReference>
<evidence type="ECO:0000313" key="4">
    <source>
        <dbReference type="Proteomes" id="UP001620405"/>
    </source>
</evidence>
<feature type="transmembrane region" description="Helical" evidence="1">
    <location>
        <begin position="384"/>
        <end position="402"/>
    </location>
</feature>
<accession>A0ABW8IXM0</accession>
<dbReference type="EMBL" id="JADIKG010000013">
    <property type="protein sequence ID" value="MFK2874762.1"/>
    <property type="molecule type" value="Genomic_DNA"/>
</dbReference>
<keyword evidence="1" id="KW-0472">Membrane</keyword>
<evidence type="ECO:0000256" key="2">
    <source>
        <dbReference type="SAM" id="SignalP"/>
    </source>
</evidence>
<name>A0ABW8IXM0_9GAMM</name>
<evidence type="ECO:0000256" key="1">
    <source>
        <dbReference type="SAM" id="Phobius"/>
    </source>
</evidence>
<feature type="transmembrane region" description="Helical" evidence="1">
    <location>
        <begin position="345"/>
        <end position="372"/>
    </location>
</feature>
<proteinExistence type="predicted"/>
<keyword evidence="2" id="KW-0732">Signal</keyword>
<evidence type="ECO:0000313" key="3">
    <source>
        <dbReference type="EMBL" id="MFK2874762.1"/>
    </source>
</evidence>
<feature type="transmembrane region" description="Helical" evidence="1">
    <location>
        <begin position="192"/>
        <end position="214"/>
    </location>
</feature>
<feature type="transmembrane region" description="Helical" evidence="1">
    <location>
        <begin position="317"/>
        <end position="339"/>
    </location>
</feature>
<comment type="caution">
    <text evidence="3">The sequence shown here is derived from an EMBL/GenBank/DDBJ whole genome shotgun (WGS) entry which is preliminary data.</text>
</comment>
<protein>
    <submittedName>
        <fullName evidence="3">HupE/UreJ family protein</fullName>
    </submittedName>
</protein>
<feature type="chain" id="PRO_5047188957" evidence="2">
    <location>
        <begin position="25"/>
        <end position="419"/>
    </location>
</feature>
<dbReference type="RefSeq" id="WP_284396543.1">
    <property type="nucleotide sequence ID" value="NZ_BSNQ01000003.1"/>
</dbReference>
<reference evidence="3 4" key="1">
    <citation type="submission" date="2020-10" db="EMBL/GenBank/DDBJ databases">
        <title>Phylogeny of dyella-like bacteria.</title>
        <authorList>
            <person name="Fu J."/>
        </authorList>
    </citation>
    <scope>NUCLEOTIDE SEQUENCE [LARGE SCALE GENOMIC DNA]</scope>
    <source>
        <strain evidence="3 4">DHOB07</strain>
    </source>
</reference>